<gene>
    <name evidence="2" type="ORF">NDEV_0960</name>
</gene>
<evidence type="ECO:0000256" key="1">
    <source>
        <dbReference type="SAM" id="Phobius"/>
    </source>
</evidence>
<feature type="transmembrane region" description="Helical" evidence="1">
    <location>
        <begin position="136"/>
        <end position="157"/>
    </location>
</feature>
<keyword evidence="3" id="KW-1185">Reference proteome</keyword>
<keyword evidence="1" id="KW-0472">Membrane</keyword>
<feature type="transmembrane region" description="Helical" evidence="1">
    <location>
        <begin position="163"/>
        <end position="184"/>
    </location>
</feature>
<sequence length="186" mass="20123">MQKSPIEVRRAFGVLFIGVAIAVGSASILSEISFEHHEPIFYYGIIWFASFAITFGIILGKFRTLLSSIKGRMKNSVSWPSMVKAINGLCWAAPFAAIGIAPTFYQYLILFGIGLGNTSTFFFMKKYSNLVNLEQIIVGAISLAAIPLAIVLDTSLISNQTTAVITSRIMIAVAYGAGGIFALVKK</sequence>
<evidence type="ECO:0000313" key="3">
    <source>
        <dbReference type="Proteomes" id="UP000196239"/>
    </source>
</evidence>
<evidence type="ECO:0000313" key="2">
    <source>
        <dbReference type="EMBL" id="CUR51725.1"/>
    </source>
</evidence>
<feature type="transmembrane region" description="Helical" evidence="1">
    <location>
        <begin position="40"/>
        <end position="60"/>
    </location>
</feature>
<feature type="transmembrane region" description="Helical" evidence="1">
    <location>
        <begin position="107"/>
        <end position="124"/>
    </location>
</feature>
<feature type="transmembrane region" description="Helical" evidence="1">
    <location>
        <begin position="81"/>
        <end position="101"/>
    </location>
</feature>
<dbReference type="EMBL" id="LN890280">
    <property type="protein sequence ID" value="CUR51725.1"/>
    <property type="molecule type" value="Genomic_DNA"/>
</dbReference>
<protein>
    <submittedName>
        <fullName evidence="2">Uncharacterized protein</fullName>
    </submittedName>
</protein>
<proteinExistence type="predicted"/>
<dbReference type="Proteomes" id="UP000196239">
    <property type="component" value="Chromosome 1"/>
</dbReference>
<keyword evidence="1" id="KW-1133">Transmembrane helix</keyword>
<feature type="transmembrane region" description="Helical" evidence="1">
    <location>
        <begin position="12"/>
        <end position="34"/>
    </location>
</feature>
<dbReference type="KEGG" id="ndv:NDEV_0960"/>
<name>A0A128A2Z2_9ARCH</name>
<reference evidence="3" key="1">
    <citation type="submission" date="2015-10" db="EMBL/GenBank/DDBJ databases">
        <authorList>
            <person name="Lehtovirta-Morley L.E."/>
            <person name="Vieille C."/>
        </authorList>
    </citation>
    <scope>NUCLEOTIDE SEQUENCE [LARGE SCALE GENOMIC DNA]</scope>
</reference>
<keyword evidence="1" id="KW-0812">Transmembrane</keyword>
<dbReference type="AlphaFoldDB" id="A0A128A2Z2"/>
<organism evidence="2 3">
    <name type="scientific">Nitrosotalea devaniterrae</name>
    <dbReference type="NCBI Taxonomy" id="1078905"/>
    <lineage>
        <taxon>Archaea</taxon>
        <taxon>Nitrososphaerota</taxon>
        <taxon>Nitrososphaeria</taxon>
        <taxon>Nitrosotaleales</taxon>
        <taxon>Nitrosotaleaceae</taxon>
        <taxon>Nitrosotalea</taxon>
    </lineage>
</organism>
<accession>A0A128A2Z2</accession>